<dbReference type="UniPathway" id="UPA00275">
    <property type="reaction ID" value="UER00404"/>
</dbReference>
<proteinExistence type="inferred from homology"/>
<reference evidence="7" key="1">
    <citation type="submission" date="2020-05" db="EMBL/GenBank/DDBJ databases">
        <authorList>
            <person name="Chiriac C."/>
            <person name="Salcher M."/>
            <person name="Ghai R."/>
            <person name="Kavagutti S V."/>
        </authorList>
    </citation>
    <scope>NUCLEOTIDE SEQUENCE</scope>
</reference>
<dbReference type="GO" id="GO:0009349">
    <property type="term" value="C:riboflavin synthase complex"/>
    <property type="evidence" value="ECO:0007669"/>
    <property type="project" value="InterPro"/>
</dbReference>
<dbReference type="HAMAP" id="MF_00178">
    <property type="entry name" value="Lumazine_synth"/>
    <property type="match status" value="1"/>
</dbReference>
<organism evidence="7">
    <name type="scientific">freshwater metagenome</name>
    <dbReference type="NCBI Taxonomy" id="449393"/>
    <lineage>
        <taxon>unclassified sequences</taxon>
        <taxon>metagenomes</taxon>
        <taxon>ecological metagenomes</taxon>
    </lineage>
</organism>
<dbReference type="SUPFAM" id="SSF52121">
    <property type="entry name" value="Lumazine synthase"/>
    <property type="match status" value="1"/>
</dbReference>
<dbReference type="PANTHER" id="PTHR21058:SF0">
    <property type="entry name" value="6,7-DIMETHYL-8-RIBITYLLUMAZINE SYNTHASE"/>
    <property type="match status" value="1"/>
</dbReference>
<name>A0A6J6T9F3_9ZZZZ</name>
<dbReference type="InterPro" id="IPR034964">
    <property type="entry name" value="LS"/>
</dbReference>
<keyword evidence="4" id="KW-0686">Riboflavin biosynthesis</keyword>
<dbReference type="PANTHER" id="PTHR21058">
    <property type="entry name" value="6,7-DIMETHYL-8-RIBITYLLUMAZINE SYNTHASE DMRL SYNTHASE LUMAZINE SYNTHASE"/>
    <property type="match status" value="1"/>
</dbReference>
<dbReference type="Pfam" id="PF00885">
    <property type="entry name" value="DMRL_synthase"/>
    <property type="match status" value="1"/>
</dbReference>
<keyword evidence="5" id="KW-0808">Transferase</keyword>
<dbReference type="EC" id="2.5.1.78" evidence="3"/>
<comment type="catalytic activity">
    <reaction evidence="6">
        <text>(2S)-2-hydroxy-3-oxobutyl phosphate + 5-amino-6-(D-ribitylamino)uracil = 6,7-dimethyl-8-(1-D-ribityl)lumazine + phosphate + 2 H2O + H(+)</text>
        <dbReference type="Rhea" id="RHEA:26152"/>
        <dbReference type="ChEBI" id="CHEBI:15377"/>
        <dbReference type="ChEBI" id="CHEBI:15378"/>
        <dbReference type="ChEBI" id="CHEBI:15934"/>
        <dbReference type="ChEBI" id="CHEBI:43474"/>
        <dbReference type="ChEBI" id="CHEBI:58201"/>
        <dbReference type="ChEBI" id="CHEBI:58830"/>
        <dbReference type="EC" id="2.5.1.78"/>
    </reaction>
</comment>
<protein>
    <recommendedName>
        <fullName evidence="3">6,7-dimethyl-8-ribityllumazine synthase</fullName>
        <ecNumber evidence="3">2.5.1.78</ecNumber>
    </recommendedName>
</protein>
<dbReference type="CDD" id="cd09209">
    <property type="entry name" value="Lumazine_synthase-I"/>
    <property type="match status" value="1"/>
</dbReference>
<evidence type="ECO:0000256" key="4">
    <source>
        <dbReference type="ARBA" id="ARBA00022619"/>
    </source>
</evidence>
<evidence type="ECO:0000256" key="6">
    <source>
        <dbReference type="ARBA" id="ARBA00048785"/>
    </source>
</evidence>
<accession>A0A6J6T9F3</accession>
<comment type="similarity">
    <text evidence="2">Belongs to the DMRL synthase family.</text>
</comment>
<dbReference type="GO" id="GO:0000906">
    <property type="term" value="F:6,7-dimethyl-8-ribityllumazine synthase activity"/>
    <property type="evidence" value="ECO:0007669"/>
    <property type="project" value="UniProtKB-EC"/>
</dbReference>
<dbReference type="Gene3D" id="3.40.50.960">
    <property type="entry name" value="Lumazine/riboflavin synthase"/>
    <property type="match status" value="1"/>
</dbReference>
<evidence type="ECO:0000256" key="5">
    <source>
        <dbReference type="ARBA" id="ARBA00022679"/>
    </source>
</evidence>
<dbReference type="AlphaFoldDB" id="A0A6J6T9F3"/>
<evidence type="ECO:0000313" key="7">
    <source>
        <dbReference type="EMBL" id="CAB4743523.1"/>
    </source>
</evidence>
<evidence type="ECO:0000256" key="1">
    <source>
        <dbReference type="ARBA" id="ARBA00004917"/>
    </source>
</evidence>
<dbReference type="EMBL" id="CAEZYU010000051">
    <property type="protein sequence ID" value="CAB4743523.1"/>
    <property type="molecule type" value="Genomic_DNA"/>
</dbReference>
<dbReference type="GO" id="GO:0009231">
    <property type="term" value="P:riboflavin biosynthetic process"/>
    <property type="evidence" value="ECO:0007669"/>
    <property type="project" value="UniProtKB-UniPathway"/>
</dbReference>
<sequence length="168" mass="17799">MGKDFSAVQVPGSTVPEGSGYKIGVTVARWNEVITQRLLWGVRGQLEVSGVLATDIDVFWVPGAFELPLAAKVMAGTGRYDAILALGCVIRGDTAHFEYVAGPAADGILRSQLETEVPIIFGVLTVENRRQALVRSVVDNDVTGDNKGAEAAATALEMIAVLKDVRSS</sequence>
<comment type="pathway">
    <text evidence="1">Cofactor biosynthesis; riboflavin biosynthesis; riboflavin from 2-hydroxy-3-oxobutyl phosphate and 5-amino-6-(D-ribitylamino)uracil: step 1/2.</text>
</comment>
<gene>
    <name evidence="7" type="ORF">UFOPK2766_01206</name>
</gene>
<dbReference type="NCBIfam" id="TIGR00114">
    <property type="entry name" value="lumazine-synth"/>
    <property type="match status" value="1"/>
</dbReference>
<dbReference type="InterPro" id="IPR002180">
    <property type="entry name" value="LS/RS"/>
</dbReference>
<dbReference type="InterPro" id="IPR036467">
    <property type="entry name" value="LS/RS_sf"/>
</dbReference>
<evidence type="ECO:0000256" key="3">
    <source>
        <dbReference type="ARBA" id="ARBA00012664"/>
    </source>
</evidence>
<evidence type="ECO:0000256" key="2">
    <source>
        <dbReference type="ARBA" id="ARBA00007424"/>
    </source>
</evidence>